<dbReference type="InterPro" id="IPR008313">
    <property type="entry name" value="GH125"/>
</dbReference>
<feature type="compositionally biased region" description="Polar residues" evidence="1">
    <location>
        <begin position="420"/>
        <end position="433"/>
    </location>
</feature>
<evidence type="ECO:0000313" key="4">
    <source>
        <dbReference type="Proteomes" id="UP000094444"/>
    </source>
</evidence>
<feature type="compositionally biased region" description="Acidic residues" evidence="1">
    <location>
        <begin position="531"/>
        <end position="552"/>
    </location>
</feature>
<reference evidence="3" key="1">
    <citation type="submission" date="2017-09" db="EMBL/GenBank/DDBJ databases">
        <title>Polyketide synthases of a Diaporthe helianthi virulent isolate.</title>
        <authorList>
            <person name="Baroncelli R."/>
        </authorList>
    </citation>
    <scope>NUCLEOTIDE SEQUENCE [LARGE SCALE GENOMIC DNA]</scope>
    <source>
        <strain evidence="3">7/96</strain>
    </source>
</reference>
<dbReference type="PANTHER" id="PTHR31047:SF1">
    <property type="entry name" value="DUF1237 DOMAIN-CONTAINING PROTEIN"/>
    <property type="match status" value="1"/>
</dbReference>
<keyword evidence="4" id="KW-1185">Reference proteome</keyword>
<dbReference type="GO" id="GO:0003824">
    <property type="term" value="F:catalytic activity"/>
    <property type="evidence" value="ECO:0007669"/>
    <property type="project" value="UniProtKB-ARBA"/>
</dbReference>
<feature type="region of interest" description="Disordered" evidence="1">
    <location>
        <begin position="314"/>
        <end position="384"/>
    </location>
</feature>
<accession>A0A2P5HXW8</accession>
<feature type="region of interest" description="Disordered" evidence="1">
    <location>
        <begin position="499"/>
        <end position="560"/>
    </location>
</feature>
<keyword evidence="2" id="KW-0812">Transmembrane</keyword>
<evidence type="ECO:0000256" key="2">
    <source>
        <dbReference type="SAM" id="Phobius"/>
    </source>
</evidence>
<dbReference type="Proteomes" id="UP000094444">
    <property type="component" value="Unassembled WGS sequence"/>
</dbReference>
<protein>
    <submittedName>
        <fullName evidence="3">DUF1237 domain-containing protein</fullName>
    </submittedName>
</protein>
<feature type="compositionally biased region" description="Low complexity" evidence="1">
    <location>
        <begin position="361"/>
        <end position="373"/>
    </location>
</feature>
<dbReference type="GO" id="GO:0005975">
    <property type="term" value="P:carbohydrate metabolic process"/>
    <property type="evidence" value="ECO:0007669"/>
    <property type="project" value="InterPro"/>
</dbReference>
<dbReference type="OrthoDB" id="7771656at2759"/>
<feature type="transmembrane region" description="Helical" evidence="2">
    <location>
        <begin position="34"/>
        <end position="55"/>
    </location>
</feature>
<evidence type="ECO:0000256" key="1">
    <source>
        <dbReference type="SAM" id="MobiDB-lite"/>
    </source>
</evidence>
<dbReference type="STRING" id="158607.A0A2P5HXW8"/>
<dbReference type="PANTHER" id="PTHR31047">
    <property type="entry name" value="MEIOTICALLY UP-REGULATED GENE 157 PROTEIN"/>
    <property type="match status" value="1"/>
</dbReference>
<feature type="compositionally biased region" description="Low complexity" evidence="1">
    <location>
        <begin position="334"/>
        <end position="349"/>
    </location>
</feature>
<dbReference type="Gene3D" id="1.50.10.10">
    <property type="match status" value="2"/>
</dbReference>
<dbReference type="InterPro" id="IPR012341">
    <property type="entry name" value="6hp_glycosidase-like_sf"/>
</dbReference>
<gene>
    <name evidence="3" type="ORF">DHEL01_v206512</name>
</gene>
<dbReference type="AlphaFoldDB" id="A0A2P5HXW8"/>
<proteinExistence type="predicted"/>
<keyword evidence="2" id="KW-0472">Membrane</keyword>
<dbReference type="SUPFAM" id="SSF48208">
    <property type="entry name" value="Six-hairpin glycosidases"/>
    <property type="match status" value="3"/>
</dbReference>
<dbReference type="Pfam" id="PF06824">
    <property type="entry name" value="Glyco_hydro_125"/>
    <property type="match status" value="3"/>
</dbReference>
<sequence>MKKRVAIQTPRGIRYPGGPPSPRRNTMLRSRQQTYTFVAGVLILYALFATTRTFLPVAEFPINLSSSDIEPLSSLAPSYDKATLSVTDDGDCPEYGRWAAHPHEPRSEGRYKLPYQRPAPGCRKIVVPEVEEAIQKMNGTIKDPDLFRLFENCFPNTLDTSVMWTGVSETNLQEEVCDIRAMWLRDSANQLQSYVSLLKPPPSDKTSQPGSGKLASLFRGAINLQSRYILASPHCNAFQPPAESGLAPADGGHRSDFVRPPYSDAVVFECKYELDSLASFLQLSWDYYSRTKDARFFVDASSAGSSSPATVAAAAADARRMKKKKTKMGGGRTTGTSRSSGSRNSGSSSRRNEKDRRTTTSPSKGSRAAAAAPPKRRGAAARQGWKDAVEAILDTAEAMRTPTYKDDGMVPDAPYRFTRESSASTETLPNAGNGSPVRGGTGMVRSAFRPSDDATTFQFLIPANMMLARYLGLCAEIVDRVEKEEARVAAAAAAAAAISASSSSGGNGKGGGSSQDVEGGSTSSPGTGDYDYYDDGMEVEEGGEAHDDNDEKDDNKEPLADRMRRMAKEIKKGIETYGKIKHPEFGEIYAYEVDGYYSTNMMDDANLPSLLSSPLTGYVARTDPIYKSTRRFALSDSNPYYDHGPVINGTGGPHIGPGMAWPMSLVVGIMTSDDDDEIRSMLGQLLASTDGLGLMHESVNVWNAGMWTRAWFSWANGLFGQMILDLAERKPAVLKSSFQGEGKAKS</sequence>
<feature type="region of interest" description="Disordered" evidence="1">
    <location>
        <begin position="1"/>
        <end position="25"/>
    </location>
</feature>
<name>A0A2P5HXW8_DIAHE</name>
<comment type="caution">
    <text evidence="3">The sequence shown here is derived from an EMBL/GenBank/DDBJ whole genome shotgun (WGS) entry which is preliminary data.</text>
</comment>
<dbReference type="InterPro" id="IPR008928">
    <property type="entry name" value="6-hairpin_glycosidase_sf"/>
</dbReference>
<dbReference type="SMART" id="SM01149">
    <property type="entry name" value="DUF1237"/>
    <property type="match status" value="1"/>
</dbReference>
<feature type="region of interest" description="Disordered" evidence="1">
    <location>
        <begin position="420"/>
        <end position="439"/>
    </location>
</feature>
<evidence type="ECO:0000313" key="3">
    <source>
        <dbReference type="EMBL" id="POS75098.1"/>
    </source>
</evidence>
<dbReference type="InParanoid" id="A0A2P5HXW8"/>
<keyword evidence="2" id="KW-1133">Transmembrane helix</keyword>
<dbReference type="EMBL" id="MAVT02000531">
    <property type="protein sequence ID" value="POS75098.1"/>
    <property type="molecule type" value="Genomic_DNA"/>
</dbReference>
<organism evidence="3 4">
    <name type="scientific">Diaporthe helianthi</name>
    <dbReference type="NCBI Taxonomy" id="158607"/>
    <lineage>
        <taxon>Eukaryota</taxon>
        <taxon>Fungi</taxon>
        <taxon>Dikarya</taxon>
        <taxon>Ascomycota</taxon>
        <taxon>Pezizomycotina</taxon>
        <taxon>Sordariomycetes</taxon>
        <taxon>Sordariomycetidae</taxon>
        <taxon>Diaporthales</taxon>
        <taxon>Diaporthaceae</taxon>
        <taxon>Diaporthe</taxon>
    </lineage>
</organism>